<dbReference type="AlphaFoldDB" id="A0A9D1GVY0"/>
<dbReference type="PROSITE" id="PS00893">
    <property type="entry name" value="NUDIX_BOX"/>
    <property type="match status" value="1"/>
</dbReference>
<dbReference type="EMBL" id="DVLP01000013">
    <property type="protein sequence ID" value="HIT74023.1"/>
    <property type="molecule type" value="Genomic_DNA"/>
</dbReference>
<evidence type="ECO:0000256" key="2">
    <source>
        <dbReference type="ARBA" id="ARBA00022801"/>
    </source>
</evidence>
<reference evidence="5" key="2">
    <citation type="journal article" date="2021" name="PeerJ">
        <title>Extensive microbial diversity within the chicken gut microbiome revealed by metagenomics and culture.</title>
        <authorList>
            <person name="Gilroy R."/>
            <person name="Ravi A."/>
            <person name="Getino M."/>
            <person name="Pursley I."/>
            <person name="Horton D.L."/>
            <person name="Alikhan N.F."/>
            <person name="Baker D."/>
            <person name="Gharbi K."/>
            <person name="Hall N."/>
            <person name="Watson M."/>
            <person name="Adriaenssens E.M."/>
            <person name="Foster-Nyarko E."/>
            <person name="Jarju S."/>
            <person name="Secka A."/>
            <person name="Antonio M."/>
            <person name="Oren A."/>
            <person name="Chaudhuri R.R."/>
            <person name="La Ragione R."/>
            <person name="Hildebrand F."/>
            <person name="Pallen M.J."/>
        </authorList>
    </citation>
    <scope>NUCLEOTIDE SEQUENCE</scope>
    <source>
        <strain evidence="5">ChiGjej1B1-24693</strain>
    </source>
</reference>
<dbReference type="Pfam" id="PF00293">
    <property type="entry name" value="NUDIX"/>
    <property type="match status" value="1"/>
</dbReference>
<evidence type="ECO:0000313" key="5">
    <source>
        <dbReference type="EMBL" id="HIT74023.1"/>
    </source>
</evidence>
<feature type="region of interest" description="Disordered" evidence="3">
    <location>
        <begin position="132"/>
        <end position="154"/>
    </location>
</feature>
<protein>
    <submittedName>
        <fullName evidence="5">NUDIX domain-containing protein</fullName>
    </submittedName>
</protein>
<dbReference type="Proteomes" id="UP000886842">
    <property type="component" value="Unassembled WGS sequence"/>
</dbReference>
<keyword evidence="2" id="KW-0378">Hydrolase</keyword>
<dbReference type="PANTHER" id="PTHR43046">
    <property type="entry name" value="GDP-MANNOSE MANNOSYL HYDROLASE"/>
    <property type="match status" value="1"/>
</dbReference>
<accession>A0A9D1GVY0</accession>
<reference evidence="5" key="1">
    <citation type="submission" date="2020-10" db="EMBL/GenBank/DDBJ databases">
        <authorList>
            <person name="Gilroy R."/>
        </authorList>
    </citation>
    <scope>NUCLEOTIDE SEQUENCE</scope>
    <source>
        <strain evidence="5">ChiGjej1B1-24693</strain>
    </source>
</reference>
<gene>
    <name evidence="5" type="ORF">IAA98_00380</name>
</gene>
<evidence type="ECO:0000313" key="6">
    <source>
        <dbReference type="Proteomes" id="UP000886842"/>
    </source>
</evidence>
<evidence type="ECO:0000259" key="4">
    <source>
        <dbReference type="PROSITE" id="PS51462"/>
    </source>
</evidence>
<evidence type="ECO:0000256" key="1">
    <source>
        <dbReference type="ARBA" id="ARBA00001946"/>
    </source>
</evidence>
<feature type="domain" description="Nudix hydrolase" evidence="4">
    <location>
        <begin position="3"/>
        <end position="135"/>
    </location>
</feature>
<dbReference type="PROSITE" id="PS51462">
    <property type="entry name" value="NUDIX"/>
    <property type="match status" value="1"/>
</dbReference>
<evidence type="ECO:0000256" key="3">
    <source>
        <dbReference type="SAM" id="MobiDB-lite"/>
    </source>
</evidence>
<organism evidence="5 6">
    <name type="scientific">Candidatus Avipropionibacterium avicola</name>
    <dbReference type="NCBI Taxonomy" id="2840701"/>
    <lineage>
        <taxon>Bacteria</taxon>
        <taxon>Bacillati</taxon>
        <taxon>Actinomycetota</taxon>
        <taxon>Actinomycetes</taxon>
        <taxon>Propionibacteriales</taxon>
        <taxon>Propionibacteriaceae</taxon>
        <taxon>Propionibacteriaceae incertae sedis</taxon>
        <taxon>Candidatus Avipropionibacterium</taxon>
    </lineage>
</organism>
<dbReference type="Gene3D" id="3.90.79.10">
    <property type="entry name" value="Nucleoside Triphosphate Pyrophosphohydrolase"/>
    <property type="match status" value="1"/>
</dbReference>
<dbReference type="InterPro" id="IPR015797">
    <property type="entry name" value="NUDIX_hydrolase-like_dom_sf"/>
</dbReference>
<comment type="caution">
    <text evidence="5">The sequence shown here is derived from an EMBL/GenBank/DDBJ whole genome shotgun (WGS) entry which is preliminary data.</text>
</comment>
<sequence>MHGNGRGSTVVDRRRDDGTTEVLLIRRADTGRWSNVAGIIEPGEEPADAAERETLEEARVVVVAEKLVWVRVLPPMQWANGDQAQSLDLVFRCRHVSGDPAPLDGENTDPAWFGLDELPPLPSRHLERIEVALADEPATRFERNGPTGSDRTEP</sequence>
<dbReference type="PANTHER" id="PTHR43046:SF16">
    <property type="entry name" value="ADP-RIBOSE PYROPHOSPHATASE YJHB-RELATED"/>
    <property type="match status" value="1"/>
</dbReference>
<dbReference type="GO" id="GO:0016787">
    <property type="term" value="F:hydrolase activity"/>
    <property type="evidence" value="ECO:0007669"/>
    <property type="project" value="UniProtKB-KW"/>
</dbReference>
<dbReference type="SUPFAM" id="SSF55811">
    <property type="entry name" value="Nudix"/>
    <property type="match status" value="1"/>
</dbReference>
<dbReference type="InterPro" id="IPR020084">
    <property type="entry name" value="NUDIX_hydrolase_CS"/>
</dbReference>
<comment type="cofactor">
    <cofactor evidence="1">
        <name>Mg(2+)</name>
        <dbReference type="ChEBI" id="CHEBI:18420"/>
    </cofactor>
</comment>
<proteinExistence type="predicted"/>
<dbReference type="InterPro" id="IPR000086">
    <property type="entry name" value="NUDIX_hydrolase_dom"/>
</dbReference>
<name>A0A9D1GVY0_9ACTN</name>